<evidence type="ECO:0000256" key="8">
    <source>
        <dbReference type="ARBA" id="ARBA00034223"/>
    </source>
</evidence>
<reference evidence="11" key="1">
    <citation type="submission" date="2020-06" db="EMBL/GenBank/DDBJ databases">
        <authorList>
            <person name="Li T."/>
            <person name="Hu X."/>
            <person name="Zhang T."/>
            <person name="Song X."/>
            <person name="Zhang H."/>
            <person name="Dai N."/>
            <person name="Sheng W."/>
            <person name="Hou X."/>
            <person name="Wei L."/>
        </authorList>
    </citation>
    <scope>NUCLEOTIDE SEQUENCE</scope>
    <source>
        <strain evidence="11">G02</strain>
        <tissue evidence="11">Leaf</tissue>
    </source>
</reference>
<keyword evidence="6" id="KW-0067">ATP-binding</keyword>
<evidence type="ECO:0000256" key="6">
    <source>
        <dbReference type="ARBA" id="ARBA00022840"/>
    </source>
</evidence>
<evidence type="ECO:0000256" key="5">
    <source>
        <dbReference type="ARBA" id="ARBA00022741"/>
    </source>
</evidence>
<gene>
    <name evidence="11" type="ORF">Sradi_2098600</name>
</gene>
<evidence type="ECO:0000256" key="2">
    <source>
        <dbReference type="ARBA" id="ARBA00006432"/>
    </source>
</evidence>
<dbReference type="PANTHER" id="PTHR24096">
    <property type="entry name" value="LONG-CHAIN-FATTY-ACID--COA LIGASE"/>
    <property type="match status" value="1"/>
</dbReference>
<dbReference type="Gene3D" id="3.30.300.30">
    <property type="match status" value="1"/>
</dbReference>
<comment type="catalytic activity">
    <reaction evidence="9">
        <text>(E)-4-coumarate + ATP + CoA = (E)-4-coumaroyl-CoA + AMP + diphosphate</text>
        <dbReference type="Rhea" id="RHEA:19641"/>
        <dbReference type="ChEBI" id="CHEBI:12876"/>
        <dbReference type="ChEBI" id="CHEBI:30616"/>
        <dbReference type="ChEBI" id="CHEBI:33019"/>
        <dbReference type="ChEBI" id="CHEBI:57287"/>
        <dbReference type="ChEBI" id="CHEBI:85008"/>
        <dbReference type="ChEBI" id="CHEBI:456215"/>
        <dbReference type="EC" id="6.2.1.12"/>
    </reaction>
    <physiologicalReaction direction="left-to-right" evidence="9">
        <dbReference type="Rhea" id="RHEA:19642"/>
    </physiologicalReaction>
</comment>
<feature type="non-terminal residue" evidence="11">
    <location>
        <position position="1"/>
    </location>
</feature>
<organism evidence="11">
    <name type="scientific">Sesamum radiatum</name>
    <name type="common">Black benniseed</name>
    <dbReference type="NCBI Taxonomy" id="300843"/>
    <lineage>
        <taxon>Eukaryota</taxon>
        <taxon>Viridiplantae</taxon>
        <taxon>Streptophyta</taxon>
        <taxon>Embryophyta</taxon>
        <taxon>Tracheophyta</taxon>
        <taxon>Spermatophyta</taxon>
        <taxon>Magnoliopsida</taxon>
        <taxon>eudicotyledons</taxon>
        <taxon>Gunneridae</taxon>
        <taxon>Pentapetalae</taxon>
        <taxon>asterids</taxon>
        <taxon>lamiids</taxon>
        <taxon>Lamiales</taxon>
        <taxon>Pedaliaceae</taxon>
        <taxon>Sesamum</taxon>
    </lineage>
</organism>
<dbReference type="InterPro" id="IPR025110">
    <property type="entry name" value="AMP-bd_C"/>
</dbReference>
<evidence type="ECO:0000259" key="10">
    <source>
        <dbReference type="Pfam" id="PF13193"/>
    </source>
</evidence>
<dbReference type="Pfam" id="PF13193">
    <property type="entry name" value="AMP-binding_C"/>
    <property type="match status" value="1"/>
</dbReference>
<comment type="cofactor">
    <cofactor evidence="1">
        <name>Mg(2+)</name>
        <dbReference type="ChEBI" id="CHEBI:18420"/>
    </cofactor>
</comment>
<comment type="similarity">
    <text evidence="2">Belongs to the ATP-dependent AMP-binding enzyme family.</text>
</comment>
<accession>A0AAW2TI62</accession>
<protein>
    <recommendedName>
        <fullName evidence="3">4-coumarate--CoA ligase</fullName>
        <ecNumber evidence="3">6.2.1.12</ecNumber>
    </recommendedName>
</protein>
<dbReference type="EC" id="6.2.1.12" evidence="3"/>
<dbReference type="GO" id="GO:0005524">
    <property type="term" value="F:ATP binding"/>
    <property type="evidence" value="ECO:0007669"/>
    <property type="project" value="UniProtKB-KW"/>
</dbReference>
<dbReference type="SUPFAM" id="SSF56801">
    <property type="entry name" value="Acetyl-CoA synthetase-like"/>
    <property type="match status" value="1"/>
</dbReference>
<keyword evidence="4 11" id="KW-0436">Ligase</keyword>
<comment type="catalytic activity">
    <reaction evidence="7">
        <text>(E)-4-coumarate + ATP + H(+) = (E)-4-coumaroyl-AMP + diphosphate</text>
        <dbReference type="Rhea" id="RHEA:72419"/>
        <dbReference type="ChEBI" id="CHEBI:12876"/>
        <dbReference type="ChEBI" id="CHEBI:15378"/>
        <dbReference type="ChEBI" id="CHEBI:30616"/>
        <dbReference type="ChEBI" id="CHEBI:33019"/>
        <dbReference type="ChEBI" id="CHEBI:192348"/>
    </reaction>
    <physiologicalReaction direction="left-to-right" evidence="7">
        <dbReference type="Rhea" id="RHEA:72420"/>
    </physiologicalReaction>
</comment>
<dbReference type="InterPro" id="IPR045851">
    <property type="entry name" value="AMP-bd_C_sf"/>
</dbReference>
<dbReference type="AlphaFoldDB" id="A0AAW2TI62"/>
<evidence type="ECO:0000313" key="11">
    <source>
        <dbReference type="EMBL" id="KAL0404578.1"/>
    </source>
</evidence>
<sequence>MRDEAAGEVPVAFVVPANGSSITHQEIKNYISHQVVSYKRINRVFFIDEIPKAPSGKILRKKLRARI</sequence>
<reference evidence="11" key="2">
    <citation type="journal article" date="2024" name="Plant">
        <title>Genomic evolution and insights into agronomic trait innovations of Sesamum species.</title>
        <authorList>
            <person name="Miao H."/>
            <person name="Wang L."/>
            <person name="Qu L."/>
            <person name="Liu H."/>
            <person name="Sun Y."/>
            <person name="Le M."/>
            <person name="Wang Q."/>
            <person name="Wei S."/>
            <person name="Zheng Y."/>
            <person name="Lin W."/>
            <person name="Duan Y."/>
            <person name="Cao H."/>
            <person name="Xiong S."/>
            <person name="Wang X."/>
            <person name="Wei L."/>
            <person name="Li C."/>
            <person name="Ma Q."/>
            <person name="Ju M."/>
            <person name="Zhao R."/>
            <person name="Li G."/>
            <person name="Mu C."/>
            <person name="Tian Q."/>
            <person name="Mei H."/>
            <person name="Zhang T."/>
            <person name="Gao T."/>
            <person name="Zhang H."/>
        </authorList>
    </citation>
    <scope>NUCLEOTIDE SEQUENCE</scope>
    <source>
        <strain evidence="11">G02</strain>
    </source>
</reference>
<feature type="domain" description="AMP-binding enzyme C-terminal" evidence="10">
    <location>
        <begin position="2"/>
        <end position="57"/>
    </location>
</feature>
<comment type="caution">
    <text evidence="11">The sequence shown here is derived from an EMBL/GenBank/DDBJ whole genome shotgun (WGS) entry which is preliminary data.</text>
</comment>
<dbReference type="GO" id="GO:0016207">
    <property type="term" value="F:4-coumarate-CoA ligase activity"/>
    <property type="evidence" value="ECO:0007669"/>
    <property type="project" value="UniProtKB-EC"/>
</dbReference>
<name>A0AAW2TI62_SESRA</name>
<evidence type="ECO:0000256" key="4">
    <source>
        <dbReference type="ARBA" id="ARBA00022598"/>
    </source>
</evidence>
<comment type="catalytic activity">
    <reaction evidence="8">
        <text>(E)-4-coumaroyl-AMP + CoA = (E)-4-coumaroyl-CoA + AMP + H(+)</text>
        <dbReference type="Rhea" id="RHEA:72423"/>
        <dbReference type="ChEBI" id="CHEBI:15378"/>
        <dbReference type="ChEBI" id="CHEBI:57287"/>
        <dbReference type="ChEBI" id="CHEBI:85008"/>
        <dbReference type="ChEBI" id="CHEBI:192348"/>
        <dbReference type="ChEBI" id="CHEBI:456215"/>
    </reaction>
    <physiologicalReaction direction="left-to-right" evidence="8">
        <dbReference type="Rhea" id="RHEA:72424"/>
    </physiologicalReaction>
</comment>
<dbReference type="EMBL" id="JACGWJ010000008">
    <property type="protein sequence ID" value="KAL0404578.1"/>
    <property type="molecule type" value="Genomic_DNA"/>
</dbReference>
<evidence type="ECO:0000256" key="3">
    <source>
        <dbReference type="ARBA" id="ARBA00012959"/>
    </source>
</evidence>
<evidence type="ECO:0000256" key="7">
    <source>
        <dbReference type="ARBA" id="ARBA00034219"/>
    </source>
</evidence>
<evidence type="ECO:0000256" key="1">
    <source>
        <dbReference type="ARBA" id="ARBA00001946"/>
    </source>
</evidence>
<evidence type="ECO:0000256" key="9">
    <source>
        <dbReference type="ARBA" id="ARBA00034252"/>
    </source>
</evidence>
<keyword evidence="5" id="KW-0547">Nucleotide-binding</keyword>
<dbReference type="PANTHER" id="PTHR24096:SF406">
    <property type="entry name" value="4-COUMARATE--COA LIGASE 2"/>
    <property type="match status" value="1"/>
</dbReference>
<proteinExistence type="inferred from homology"/>